<feature type="compositionally biased region" description="Polar residues" evidence="1">
    <location>
        <begin position="276"/>
        <end position="293"/>
    </location>
</feature>
<feature type="region of interest" description="Disordered" evidence="1">
    <location>
        <begin position="184"/>
        <end position="524"/>
    </location>
</feature>
<dbReference type="AlphaFoldDB" id="A0A1B9FW09"/>
<evidence type="ECO:0000313" key="2">
    <source>
        <dbReference type="EMBL" id="OCF22959.1"/>
    </source>
</evidence>
<dbReference type="RefSeq" id="XP_019044029.1">
    <property type="nucleotide sequence ID" value="XM_019193906.1"/>
</dbReference>
<feature type="compositionally biased region" description="Acidic residues" evidence="1">
    <location>
        <begin position="319"/>
        <end position="332"/>
    </location>
</feature>
<dbReference type="EMBL" id="CP144547">
    <property type="protein sequence ID" value="WVW86280.1"/>
    <property type="molecule type" value="Genomic_DNA"/>
</dbReference>
<protein>
    <submittedName>
        <fullName evidence="2">Uncharacterized protein</fullName>
    </submittedName>
</protein>
<gene>
    <name evidence="2" type="ORF">I302_07309</name>
    <name evidence="3" type="ORF">I302_108322</name>
</gene>
<feature type="compositionally biased region" description="Low complexity" evidence="1">
    <location>
        <begin position="309"/>
        <end position="318"/>
    </location>
</feature>
<dbReference type="EMBL" id="KI894024">
    <property type="protein sequence ID" value="OCF22959.1"/>
    <property type="molecule type" value="Genomic_DNA"/>
</dbReference>
<feature type="compositionally biased region" description="Basic and acidic residues" evidence="1">
    <location>
        <begin position="366"/>
        <end position="401"/>
    </location>
</feature>
<reference evidence="2" key="1">
    <citation type="submission" date="2013-07" db="EMBL/GenBank/DDBJ databases">
        <title>The Genome Sequence of Cryptococcus bestiolae CBS10118.</title>
        <authorList>
            <consortium name="The Broad Institute Genome Sequencing Platform"/>
            <person name="Cuomo C."/>
            <person name="Litvintseva A."/>
            <person name="Chen Y."/>
            <person name="Heitman J."/>
            <person name="Sun S."/>
            <person name="Springer D."/>
            <person name="Dromer F."/>
            <person name="Young S.K."/>
            <person name="Zeng Q."/>
            <person name="Gargeya S."/>
            <person name="Fitzgerald M."/>
            <person name="Abouelleil A."/>
            <person name="Alvarado L."/>
            <person name="Berlin A.M."/>
            <person name="Chapman S.B."/>
            <person name="Dewar J."/>
            <person name="Goldberg J."/>
            <person name="Griggs A."/>
            <person name="Gujja S."/>
            <person name="Hansen M."/>
            <person name="Howarth C."/>
            <person name="Imamovic A."/>
            <person name="Larimer J."/>
            <person name="McCowan C."/>
            <person name="Murphy C."/>
            <person name="Pearson M."/>
            <person name="Priest M."/>
            <person name="Roberts A."/>
            <person name="Saif S."/>
            <person name="Shea T."/>
            <person name="Sykes S."/>
            <person name="Wortman J."/>
            <person name="Nusbaum C."/>
            <person name="Birren B."/>
        </authorList>
    </citation>
    <scope>NUCLEOTIDE SEQUENCE [LARGE SCALE GENOMIC DNA]</scope>
    <source>
        <strain evidence="2">CBS 10118</strain>
    </source>
</reference>
<proteinExistence type="predicted"/>
<dbReference type="VEuPathDB" id="FungiDB:I302_07309"/>
<feature type="compositionally biased region" description="Low complexity" evidence="1">
    <location>
        <begin position="218"/>
        <end position="230"/>
    </location>
</feature>
<dbReference type="OrthoDB" id="2565249at2759"/>
<dbReference type="GeneID" id="30211708"/>
<reference evidence="3" key="4">
    <citation type="submission" date="2024-02" db="EMBL/GenBank/DDBJ databases">
        <title>Comparative genomics of Cryptococcus and Kwoniella reveals pathogenesis evolution and contrasting modes of karyotype evolution via chromosome fusion or intercentromeric recombination.</title>
        <authorList>
            <person name="Coelho M.A."/>
            <person name="David-Palma M."/>
            <person name="Shea T."/>
            <person name="Bowers K."/>
            <person name="McGinley-Smith S."/>
            <person name="Mohammad A.W."/>
            <person name="Gnirke A."/>
            <person name="Yurkov A.M."/>
            <person name="Nowrousian M."/>
            <person name="Sun S."/>
            <person name="Cuomo C.A."/>
            <person name="Heitman J."/>
        </authorList>
    </citation>
    <scope>NUCLEOTIDE SEQUENCE</scope>
    <source>
        <strain evidence="3">CBS 10118</strain>
    </source>
</reference>
<name>A0A1B9FW09_9TREE</name>
<dbReference type="Proteomes" id="UP000092730">
    <property type="component" value="Chromosome 7"/>
</dbReference>
<evidence type="ECO:0000256" key="1">
    <source>
        <dbReference type="SAM" id="MobiDB-lite"/>
    </source>
</evidence>
<dbReference type="InterPro" id="IPR004345">
    <property type="entry name" value="TB2_DP1_HVA22"/>
</dbReference>
<accession>A0A1B9FW09</accession>
<evidence type="ECO:0000313" key="3">
    <source>
        <dbReference type="EMBL" id="WVW86280.1"/>
    </source>
</evidence>
<evidence type="ECO:0000313" key="4">
    <source>
        <dbReference type="Proteomes" id="UP000092730"/>
    </source>
</evidence>
<feature type="compositionally biased region" description="Basic and acidic residues" evidence="1">
    <location>
        <begin position="513"/>
        <end position="524"/>
    </location>
</feature>
<dbReference type="KEGG" id="kbi:30211708"/>
<feature type="compositionally biased region" description="Basic and acidic residues" evidence="1">
    <location>
        <begin position="415"/>
        <end position="425"/>
    </location>
</feature>
<sequence length="524" mass="56980">MPSTYPKETYSPLIHRAINSLRGLSDFLDDERLSRCDFLRWLSDHLDRPPSVLAKASITFLLAVLLLNPSDLSSSLTNALGLLPPAYKTFQFLLQAEVTSNTPGLKKKETIVRTERLRKWMDYWVIYGTTCMLENVLGEEVLLAVIPFWWGLKAAWVIWWMIGLLDDGWENEVRPEPLRLRPRSILATKDSPPPSSDDSSEDEGSPEPPSTGVHEKSTGNSNSDSDSTSSPADISPARAKAIREELRNMDSPPLSRTPEFLPPPAVGEGRAVNPITGISSNSDRSLISGSTSHGEGVESANGSDHDSEQSSSIDASNSESEDESDGSDGSDSDDVRLPPGTPLDELALIGRKTIELDLSDDEESDDGKKGQVERQVEKKETKTDDMADSAKKEGPKEDRPLGDPQVNESIGATKDSAKDVTEVARGEVGPIEPEAEMSDDIKHEAKPEPSSLNPKSNAGADKSADKKEGEVVKLSIEDLLAMDEGDKSNHGSVPRSFNEEKEGQAVGSTAPLEVKRKSGEAKRE</sequence>
<reference evidence="3" key="2">
    <citation type="submission" date="2013-07" db="EMBL/GenBank/DDBJ databases">
        <authorList>
            <consortium name="The Broad Institute Genome Sequencing Platform"/>
            <person name="Cuomo C."/>
            <person name="Litvintseva A."/>
            <person name="Chen Y."/>
            <person name="Heitman J."/>
            <person name="Sun S."/>
            <person name="Springer D."/>
            <person name="Dromer F."/>
            <person name="Young S.K."/>
            <person name="Zeng Q."/>
            <person name="Gargeya S."/>
            <person name="Fitzgerald M."/>
            <person name="Abouelleil A."/>
            <person name="Alvarado L."/>
            <person name="Berlin A.M."/>
            <person name="Chapman S.B."/>
            <person name="Dewar J."/>
            <person name="Goldberg J."/>
            <person name="Griggs A."/>
            <person name="Gujja S."/>
            <person name="Hansen M."/>
            <person name="Howarth C."/>
            <person name="Imamovic A."/>
            <person name="Larimer J."/>
            <person name="McCowan C."/>
            <person name="Murphy C."/>
            <person name="Pearson M."/>
            <person name="Priest M."/>
            <person name="Roberts A."/>
            <person name="Saif S."/>
            <person name="Shea T."/>
            <person name="Sykes S."/>
            <person name="Wortman J."/>
            <person name="Nusbaum C."/>
            <person name="Birren B."/>
        </authorList>
    </citation>
    <scope>NUCLEOTIDE SEQUENCE</scope>
    <source>
        <strain evidence="3">CBS 10118</strain>
    </source>
</reference>
<dbReference type="Pfam" id="PF03134">
    <property type="entry name" value="TB2_DP1_HVA22"/>
    <property type="match status" value="1"/>
</dbReference>
<organism evidence="2">
    <name type="scientific">Kwoniella bestiolae CBS 10118</name>
    <dbReference type="NCBI Taxonomy" id="1296100"/>
    <lineage>
        <taxon>Eukaryota</taxon>
        <taxon>Fungi</taxon>
        <taxon>Dikarya</taxon>
        <taxon>Basidiomycota</taxon>
        <taxon>Agaricomycotina</taxon>
        <taxon>Tremellomycetes</taxon>
        <taxon>Tremellales</taxon>
        <taxon>Cryptococcaceae</taxon>
        <taxon>Kwoniella</taxon>
    </lineage>
</organism>
<feature type="compositionally biased region" description="Basic and acidic residues" evidence="1">
    <location>
        <begin position="462"/>
        <end position="471"/>
    </location>
</feature>
<reference evidence="2" key="3">
    <citation type="submission" date="2014-01" db="EMBL/GenBank/DDBJ databases">
        <title>Evolution of pathogenesis and genome organization in the Tremellales.</title>
        <authorList>
            <person name="Cuomo C."/>
            <person name="Litvintseva A."/>
            <person name="Heitman J."/>
            <person name="Chen Y."/>
            <person name="Sun S."/>
            <person name="Springer D."/>
            <person name="Dromer F."/>
            <person name="Young S."/>
            <person name="Zeng Q."/>
            <person name="Chapman S."/>
            <person name="Gujja S."/>
            <person name="Saif S."/>
            <person name="Birren B."/>
        </authorList>
    </citation>
    <scope>NUCLEOTIDE SEQUENCE</scope>
    <source>
        <strain evidence="2">CBS 10118</strain>
    </source>
</reference>
<keyword evidence="4" id="KW-1185">Reference proteome</keyword>